<protein>
    <submittedName>
        <fullName evidence="2">Uncharacterized protein</fullName>
    </submittedName>
</protein>
<evidence type="ECO:0000256" key="1">
    <source>
        <dbReference type="SAM" id="MobiDB-lite"/>
    </source>
</evidence>
<evidence type="ECO:0000313" key="2">
    <source>
        <dbReference type="EMBL" id="GJT43553.1"/>
    </source>
</evidence>
<proteinExistence type="predicted"/>
<sequence>MHREQIPEVFRQTRAKALLPKVSTNSSTTSCFHSDVAELIGYCPSIALRQEEPSFLLHSTPAPVQAVRDLPGNPSSTTPKRRLKGESLPEASVAYQGPPIPTSSDSEANTRGDKGPMQTLLVHKVSAAPVQPPWKFPLRIMIQLFATFLSPTLTPYGDIDFLLLKEADSFLVLADDPDCPAYKPCLKELISQKSELSLRSVKLIQPILPLMNLLRLNSRNCLPISSMHFWRATTKIARHVLLRELDVEEKSALIKVLKSHKRALAWKLSDIQGINPEFCTHKILMEEDYAPAVQHQRRVNPKIHDVIKKEVEKLLEAGLFTLSLSTPTVPRVARYIVYQKKG</sequence>
<organism evidence="2 3">
    <name type="scientific">Tanacetum coccineum</name>
    <dbReference type="NCBI Taxonomy" id="301880"/>
    <lineage>
        <taxon>Eukaryota</taxon>
        <taxon>Viridiplantae</taxon>
        <taxon>Streptophyta</taxon>
        <taxon>Embryophyta</taxon>
        <taxon>Tracheophyta</taxon>
        <taxon>Spermatophyta</taxon>
        <taxon>Magnoliopsida</taxon>
        <taxon>eudicotyledons</taxon>
        <taxon>Gunneridae</taxon>
        <taxon>Pentapetalae</taxon>
        <taxon>asterids</taxon>
        <taxon>campanulids</taxon>
        <taxon>Asterales</taxon>
        <taxon>Asteraceae</taxon>
        <taxon>Asteroideae</taxon>
        <taxon>Anthemideae</taxon>
        <taxon>Anthemidinae</taxon>
        <taxon>Tanacetum</taxon>
    </lineage>
</organism>
<reference evidence="2" key="2">
    <citation type="submission" date="2022-01" db="EMBL/GenBank/DDBJ databases">
        <authorList>
            <person name="Yamashiro T."/>
            <person name="Shiraishi A."/>
            <person name="Satake H."/>
            <person name="Nakayama K."/>
        </authorList>
    </citation>
    <scope>NUCLEOTIDE SEQUENCE</scope>
</reference>
<feature type="region of interest" description="Disordered" evidence="1">
    <location>
        <begin position="65"/>
        <end position="115"/>
    </location>
</feature>
<keyword evidence="3" id="KW-1185">Reference proteome</keyword>
<dbReference type="Proteomes" id="UP001151760">
    <property type="component" value="Unassembled WGS sequence"/>
</dbReference>
<accession>A0ABQ5DX48</accession>
<gene>
    <name evidence="2" type="ORF">Tco_0952268</name>
</gene>
<name>A0ABQ5DX48_9ASTR</name>
<dbReference type="Gene3D" id="3.10.10.10">
    <property type="entry name" value="HIV Type 1 Reverse Transcriptase, subunit A, domain 1"/>
    <property type="match status" value="1"/>
</dbReference>
<comment type="caution">
    <text evidence="2">The sequence shown here is derived from an EMBL/GenBank/DDBJ whole genome shotgun (WGS) entry which is preliminary data.</text>
</comment>
<evidence type="ECO:0000313" key="3">
    <source>
        <dbReference type="Proteomes" id="UP001151760"/>
    </source>
</evidence>
<reference evidence="2" key="1">
    <citation type="journal article" date="2022" name="Int. J. Mol. Sci.">
        <title>Draft Genome of Tanacetum Coccineum: Genomic Comparison of Closely Related Tanacetum-Family Plants.</title>
        <authorList>
            <person name="Yamashiro T."/>
            <person name="Shiraishi A."/>
            <person name="Nakayama K."/>
            <person name="Satake H."/>
        </authorList>
    </citation>
    <scope>NUCLEOTIDE SEQUENCE</scope>
</reference>
<dbReference type="EMBL" id="BQNB010015739">
    <property type="protein sequence ID" value="GJT43553.1"/>
    <property type="molecule type" value="Genomic_DNA"/>
</dbReference>